<sequence>MTSEQHQEVLEVEPGELTEIRRLAEENGVELQDVEVDGLELVTAALVVLVGVPAAVHKVLREIDYWRGGQVIDRREGAERVVYRTRSLRHDLLVVLANDGDVKIQYLRSDGTPTRTMESLTKVILSLRSADSETIVGVAESVMGSAASVTMSPAGAELPAATE</sequence>
<dbReference type="Proteomes" id="UP001589535">
    <property type="component" value="Unassembled WGS sequence"/>
</dbReference>
<name>A0ABV5UC40_9PSEU</name>
<accession>A0ABV5UC40</accession>
<evidence type="ECO:0000313" key="1">
    <source>
        <dbReference type="EMBL" id="MFB9688646.1"/>
    </source>
</evidence>
<dbReference type="EMBL" id="JBHMBK010000028">
    <property type="protein sequence ID" value="MFB9688646.1"/>
    <property type="molecule type" value="Genomic_DNA"/>
</dbReference>
<dbReference type="RefSeq" id="WP_378201021.1">
    <property type="nucleotide sequence ID" value="NZ_JBHMBK010000028.1"/>
</dbReference>
<evidence type="ECO:0008006" key="3">
    <source>
        <dbReference type="Google" id="ProtNLM"/>
    </source>
</evidence>
<gene>
    <name evidence="1" type="ORF">ACFFTO_31105</name>
</gene>
<reference evidence="1 2" key="1">
    <citation type="submission" date="2024-09" db="EMBL/GenBank/DDBJ databases">
        <authorList>
            <person name="Sun Q."/>
            <person name="Mori K."/>
        </authorList>
    </citation>
    <scope>NUCLEOTIDE SEQUENCE [LARGE SCALE GENOMIC DNA]</scope>
    <source>
        <strain evidence="1 2">JCM 13852</strain>
    </source>
</reference>
<proteinExistence type="predicted"/>
<protein>
    <recommendedName>
        <fullName evidence="3">DUF4252 domain-containing protein</fullName>
    </recommendedName>
</protein>
<comment type="caution">
    <text evidence="1">The sequence shown here is derived from an EMBL/GenBank/DDBJ whole genome shotgun (WGS) entry which is preliminary data.</text>
</comment>
<organism evidence="1 2">
    <name type="scientific">Amycolatopsis plumensis</name>
    <dbReference type="NCBI Taxonomy" id="236508"/>
    <lineage>
        <taxon>Bacteria</taxon>
        <taxon>Bacillati</taxon>
        <taxon>Actinomycetota</taxon>
        <taxon>Actinomycetes</taxon>
        <taxon>Pseudonocardiales</taxon>
        <taxon>Pseudonocardiaceae</taxon>
        <taxon>Amycolatopsis</taxon>
    </lineage>
</organism>
<keyword evidence="2" id="KW-1185">Reference proteome</keyword>
<evidence type="ECO:0000313" key="2">
    <source>
        <dbReference type="Proteomes" id="UP001589535"/>
    </source>
</evidence>